<dbReference type="AlphaFoldDB" id="A0A8H6Z1N1"/>
<sequence length="170" mass="19157">MHSLFGAMTPRRLGLTSKSLIGIDPRDPMFSFLTHLLIDHNGIPSHLITYMSTSLSHLPALTHLAMCDFELRYPSSCAATEKAILTTCKGLRVLVVDPETIRLEGLPSVDDVRFIYMKWMGDLRRLIEGWVAETRGGIDFWARADAFVAKRRRGEILPASRCWIEVDDGI</sequence>
<gene>
    <name evidence="1" type="ORF">MVEN_00256200</name>
</gene>
<dbReference type="Proteomes" id="UP000620124">
    <property type="component" value="Unassembled WGS sequence"/>
</dbReference>
<accession>A0A8H6Z1N1</accession>
<proteinExistence type="predicted"/>
<evidence type="ECO:0000313" key="1">
    <source>
        <dbReference type="EMBL" id="KAF7369284.1"/>
    </source>
</evidence>
<protein>
    <submittedName>
        <fullName evidence="1">Uncharacterized protein</fullName>
    </submittedName>
</protein>
<dbReference type="SUPFAM" id="SSF52047">
    <property type="entry name" value="RNI-like"/>
    <property type="match status" value="1"/>
</dbReference>
<dbReference type="EMBL" id="JACAZI010000002">
    <property type="protein sequence ID" value="KAF7369284.1"/>
    <property type="molecule type" value="Genomic_DNA"/>
</dbReference>
<dbReference type="OrthoDB" id="3046743at2759"/>
<evidence type="ECO:0000313" key="2">
    <source>
        <dbReference type="Proteomes" id="UP000620124"/>
    </source>
</evidence>
<keyword evidence="2" id="KW-1185">Reference proteome</keyword>
<reference evidence="1" key="1">
    <citation type="submission" date="2020-05" db="EMBL/GenBank/DDBJ databases">
        <title>Mycena genomes resolve the evolution of fungal bioluminescence.</title>
        <authorList>
            <person name="Tsai I.J."/>
        </authorList>
    </citation>
    <scope>NUCLEOTIDE SEQUENCE</scope>
    <source>
        <strain evidence="1">CCC161011</strain>
    </source>
</reference>
<name>A0A8H6Z1N1_9AGAR</name>
<organism evidence="1 2">
    <name type="scientific">Mycena venus</name>
    <dbReference type="NCBI Taxonomy" id="2733690"/>
    <lineage>
        <taxon>Eukaryota</taxon>
        <taxon>Fungi</taxon>
        <taxon>Dikarya</taxon>
        <taxon>Basidiomycota</taxon>
        <taxon>Agaricomycotina</taxon>
        <taxon>Agaricomycetes</taxon>
        <taxon>Agaricomycetidae</taxon>
        <taxon>Agaricales</taxon>
        <taxon>Marasmiineae</taxon>
        <taxon>Mycenaceae</taxon>
        <taxon>Mycena</taxon>
    </lineage>
</organism>
<comment type="caution">
    <text evidence="1">The sequence shown here is derived from an EMBL/GenBank/DDBJ whole genome shotgun (WGS) entry which is preliminary data.</text>
</comment>